<proteinExistence type="predicted"/>
<name>A0A2P8HPP1_CHINA</name>
<evidence type="ECO:0000313" key="1">
    <source>
        <dbReference type="EMBL" id="PSL48200.1"/>
    </source>
</evidence>
<sequence length="457" mass="48185">MVTKISSLIELMQALAMNHPQILELQTSILCPYAIFLPPGYALTGADKDKCLLSFNNGDGIGITANNVIRNLTIMTTPSCRAIFSQTGLTDMGTVTLNNLSVTGQVSLMIRQGTNRLMLNADNVDVVSCDARRYSEQPQKYGVNVYQGAFTVYNFNGDPNSNIIANITNITVGRKNAPVIGSGIFVGGYGDNGGWVVLENLTTGAVYANGMLPYGTADIITGGVFIVFGVKAQNVTNNGEIVTYGVNDMVLDTWGSVDSWTVNEKLTSYGPSGIGFVNFGTVNTFIAKKEIITHGLGARGFNQYDGTVNTIKMKSITTYGDGAIGIQVSKPIGSIEMEEGITTHGSIGNTLVKGLLMPLPAIAFSIKPGGEVQNLVVKGDIITYGDEVSSYTVEGGKINRISVSGQVAAEGKNANAIVISNGGTTPLTNIRASSKSGKILINEGGNITDKSGFTEVV</sequence>
<dbReference type="EMBL" id="PYAW01000002">
    <property type="protein sequence ID" value="PSL48200.1"/>
    <property type="molecule type" value="Genomic_DNA"/>
</dbReference>
<keyword evidence="2" id="KW-1185">Reference proteome</keyword>
<accession>A0A2P8HPP1</accession>
<comment type="caution">
    <text evidence="1">The sequence shown here is derived from an EMBL/GenBank/DDBJ whole genome shotgun (WGS) entry which is preliminary data.</text>
</comment>
<gene>
    <name evidence="1" type="ORF">CLV51_1021064</name>
</gene>
<evidence type="ECO:0000313" key="2">
    <source>
        <dbReference type="Proteomes" id="UP000240971"/>
    </source>
</evidence>
<organism evidence="1 2">
    <name type="scientific">Chitinophaga niastensis</name>
    <dbReference type="NCBI Taxonomy" id="536980"/>
    <lineage>
        <taxon>Bacteria</taxon>
        <taxon>Pseudomonadati</taxon>
        <taxon>Bacteroidota</taxon>
        <taxon>Chitinophagia</taxon>
        <taxon>Chitinophagales</taxon>
        <taxon>Chitinophagaceae</taxon>
        <taxon>Chitinophaga</taxon>
    </lineage>
</organism>
<dbReference type="AlphaFoldDB" id="A0A2P8HPP1"/>
<reference evidence="1 2" key="1">
    <citation type="submission" date="2018-03" db="EMBL/GenBank/DDBJ databases">
        <title>Genomic Encyclopedia of Archaeal and Bacterial Type Strains, Phase II (KMG-II): from individual species to whole genera.</title>
        <authorList>
            <person name="Goeker M."/>
        </authorList>
    </citation>
    <scope>NUCLEOTIDE SEQUENCE [LARGE SCALE GENOMIC DNA]</scope>
    <source>
        <strain evidence="1 2">DSM 24859</strain>
    </source>
</reference>
<dbReference type="Proteomes" id="UP000240971">
    <property type="component" value="Unassembled WGS sequence"/>
</dbReference>
<protein>
    <submittedName>
        <fullName evidence="1">Uncharacterized protein</fullName>
    </submittedName>
</protein>
<dbReference type="RefSeq" id="WP_211301990.1">
    <property type="nucleotide sequence ID" value="NZ_PYAW01000002.1"/>
</dbReference>